<dbReference type="EMBL" id="UOGF01000104">
    <property type="protein sequence ID" value="VAX33250.1"/>
    <property type="molecule type" value="Genomic_DNA"/>
</dbReference>
<dbReference type="InterPro" id="IPR015655">
    <property type="entry name" value="PP2C"/>
</dbReference>
<proteinExistence type="predicted"/>
<dbReference type="SUPFAM" id="SSF81606">
    <property type="entry name" value="PP2C-like"/>
    <property type="match status" value="1"/>
</dbReference>
<evidence type="ECO:0000259" key="1">
    <source>
        <dbReference type="PROSITE" id="PS51746"/>
    </source>
</evidence>
<dbReference type="PANTHER" id="PTHR47992">
    <property type="entry name" value="PROTEIN PHOSPHATASE"/>
    <property type="match status" value="1"/>
</dbReference>
<dbReference type="PROSITE" id="PS51746">
    <property type="entry name" value="PPM_2"/>
    <property type="match status" value="1"/>
</dbReference>
<feature type="domain" description="PPM-type phosphatase" evidence="1">
    <location>
        <begin position="24"/>
        <end position="266"/>
    </location>
</feature>
<dbReference type="InterPro" id="IPR036457">
    <property type="entry name" value="PPM-type-like_dom_sf"/>
</dbReference>
<dbReference type="GO" id="GO:0004722">
    <property type="term" value="F:protein serine/threonine phosphatase activity"/>
    <property type="evidence" value="ECO:0007669"/>
    <property type="project" value="InterPro"/>
</dbReference>
<gene>
    <name evidence="2" type="ORF">MNBD_NITROSPIRAE01-848</name>
</gene>
<dbReference type="InterPro" id="IPR001932">
    <property type="entry name" value="PPM-type_phosphatase-like_dom"/>
</dbReference>
<dbReference type="Gene3D" id="3.60.40.10">
    <property type="entry name" value="PPM-type phosphatase domain"/>
    <property type="match status" value="1"/>
</dbReference>
<accession>A0A3B1DED1</accession>
<evidence type="ECO:0000313" key="2">
    <source>
        <dbReference type="EMBL" id="VAX33250.1"/>
    </source>
</evidence>
<name>A0A3B1DED1_9ZZZZ</name>
<organism evidence="2">
    <name type="scientific">hydrothermal vent metagenome</name>
    <dbReference type="NCBI Taxonomy" id="652676"/>
    <lineage>
        <taxon>unclassified sequences</taxon>
        <taxon>metagenomes</taxon>
        <taxon>ecological metagenomes</taxon>
    </lineage>
</organism>
<dbReference type="CDD" id="cd00143">
    <property type="entry name" value="PP2Cc"/>
    <property type="match status" value="1"/>
</dbReference>
<protein>
    <submittedName>
        <fullName evidence="2">Protein serine/threonine phosphatase PrpC, regulation of stationary phase</fullName>
    </submittedName>
</protein>
<dbReference type="Pfam" id="PF13672">
    <property type="entry name" value="PP2C_2"/>
    <property type="match status" value="1"/>
</dbReference>
<sequence>MLQTLWSRVRQSFFKSSVQARPHGVGLTDIGKKRSRNEDAILVSDDLQLYLVADGIGGRANGDIASKLAIESITNRFSAAHNEDAASLIEDAADEANRRIYTQSQIKNTQVEDTLTLEETRRKPMGTTLVALAIDGEKAIIAHAGDSRAYRLRKHHLERLTRDHSLAEFKTDDSMPSAPLNPRFKNVITRALGIESEVEMEIRRETLNQGDLLLLCSDGLTHMVSDQEIETILTKNKTEASRCQDLVDTANHYGGKDNISCVLVRYE</sequence>
<reference evidence="2" key="1">
    <citation type="submission" date="2018-06" db="EMBL/GenBank/DDBJ databases">
        <authorList>
            <person name="Zhirakovskaya E."/>
        </authorList>
    </citation>
    <scope>NUCLEOTIDE SEQUENCE</scope>
</reference>
<dbReference type="SMART" id="SM00332">
    <property type="entry name" value="PP2Cc"/>
    <property type="match status" value="1"/>
</dbReference>
<dbReference type="SMART" id="SM00331">
    <property type="entry name" value="PP2C_SIG"/>
    <property type="match status" value="1"/>
</dbReference>
<dbReference type="AlphaFoldDB" id="A0A3B1DED1"/>